<protein>
    <submittedName>
        <fullName evidence="10">TRPC6 protein</fullName>
    </submittedName>
</protein>
<feature type="transmembrane region" description="Helical" evidence="8">
    <location>
        <begin position="22"/>
        <end position="44"/>
    </location>
</feature>
<keyword evidence="2" id="KW-0813">Transport</keyword>
<sequence>GMIWSECKEIWSQGPKEYLFELWNMLDFGMLAIFAASFIARFMAFWHASRAQNFVDANMKDLTSPTLEPNIKYYTYARMNWDPSDPQIISEGLYAIAVVLSFSRIAYILPANESFGPLQISLGRTVKDIFKFMVIFIMVFVAFMIGMFNLYSYYLGAKQNEAFTTIEESFKTLFWAIFGLSEVKSVVINYNHKFIENIGYVLYGVYNVTMVIVLLNMLIAMINSSFQEIE</sequence>
<dbReference type="PANTHER" id="PTHR10117:SF7">
    <property type="entry name" value="SHORT TRANSIENT RECEPTOR POTENTIAL CHANNEL 6"/>
    <property type="match status" value="1"/>
</dbReference>
<evidence type="ECO:0000256" key="8">
    <source>
        <dbReference type="SAM" id="Phobius"/>
    </source>
</evidence>
<keyword evidence="6 8" id="KW-0472">Membrane</keyword>
<proteinExistence type="predicted"/>
<dbReference type="EMBL" id="VYZG01000166">
    <property type="protein sequence ID" value="NWQ75309.1"/>
    <property type="molecule type" value="Genomic_DNA"/>
</dbReference>
<evidence type="ECO:0000259" key="9">
    <source>
        <dbReference type="Pfam" id="PF00520"/>
    </source>
</evidence>
<keyword evidence="11" id="KW-1185">Reference proteome</keyword>
<feature type="transmembrane region" description="Helical" evidence="8">
    <location>
        <begin position="129"/>
        <end position="151"/>
    </location>
</feature>
<reference evidence="10 11" key="1">
    <citation type="submission" date="2019-09" db="EMBL/GenBank/DDBJ databases">
        <title>Bird 10,000 Genomes (B10K) Project - Family phase.</title>
        <authorList>
            <person name="Zhang G."/>
        </authorList>
    </citation>
    <scope>NUCLEOTIDE SEQUENCE [LARGE SCALE GENOMIC DNA]</scope>
    <source>
        <strain evidence="10">B10K-DU-021-26</strain>
        <tissue evidence="10">Mixed tissue sample</tissue>
    </source>
</reference>
<feature type="non-terminal residue" evidence="10">
    <location>
        <position position="1"/>
    </location>
</feature>
<evidence type="ECO:0000313" key="11">
    <source>
        <dbReference type="Proteomes" id="UP000530263"/>
    </source>
</evidence>
<keyword evidence="4 8" id="KW-1133">Transmembrane helix</keyword>
<name>A0A7K4RR09_COLPI</name>
<dbReference type="Pfam" id="PF00520">
    <property type="entry name" value="Ion_trans"/>
    <property type="match status" value="1"/>
</dbReference>
<dbReference type="OrthoDB" id="2373987at2759"/>
<dbReference type="AlphaFoldDB" id="A0A7K4RR09"/>
<keyword evidence="5" id="KW-0406">Ion transport</keyword>
<comment type="caution">
    <text evidence="10">The sequence shown here is derived from an EMBL/GenBank/DDBJ whole genome shotgun (WGS) entry which is preliminary data.</text>
</comment>
<dbReference type="GO" id="GO:0007338">
    <property type="term" value="P:single fertilization"/>
    <property type="evidence" value="ECO:0007669"/>
    <property type="project" value="TreeGrafter"/>
</dbReference>
<evidence type="ECO:0000313" key="10">
    <source>
        <dbReference type="EMBL" id="NWQ75309.1"/>
    </source>
</evidence>
<evidence type="ECO:0000256" key="4">
    <source>
        <dbReference type="ARBA" id="ARBA00022989"/>
    </source>
</evidence>
<evidence type="ECO:0000256" key="3">
    <source>
        <dbReference type="ARBA" id="ARBA00022692"/>
    </source>
</evidence>
<keyword evidence="7" id="KW-0407">Ion channel</keyword>
<feature type="transmembrane region" description="Helical" evidence="8">
    <location>
        <begin position="88"/>
        <end position="109"/>
    </location>
</feature>
<comment type="subcellular location">
    <subcellularLocation>
        <location evidence="1">Membrane</location>
        <topology evidence="1">Multi-pass membrane protein</topology>
    </subcellularLocation>
</comment>
<accession>A0A7K4RR09</accession>
<dbReference type="PANTHER" id="PTHR10117">
    <property type="entry name" value="TRANSIENT RECEPTOR POTENTIAL CHANNEL"/>
    <property type="match status" value="1"/>
</dbReference>
<keyword evidence="3 8" id="KW-0812">Transmembrane</keyword>
<gene>
    <name evidence="10" type="primary">Trpc6</name>
    <name evidence="10" type="ORF">COLPIC_R07414</name>
</gene>
<evidence type="ECO:0000256" key="7">
    <source>
        <dbReference type="ARBA" id="ARBA00023303"/>
    </source>
</evidence>
<dbReference type="GO" id="GO:0051480">
    <property type="term" value="P:regulation of cytosolic calcium ion concentration"/>
    <property type="evidence" value="ECO:0007669"/>
    <property type="project" value="TreeGrafter"/>
</dbReference>
<dbReference type="FunFam" id="1.10.287.70:FF:000041">
    <property type="entry name" value="Transient receptor potential cation channel subfamily C member 7"/>
    <property type="match status" value="1"/>
</dbReference>
<dbReference type="InterPro" id="IPR002153">
    <property type="entry name" value="TRPC_channel"/>
</dbReference>
<dbReference type="GO" id="GO:0015279">
    <property type="term" value="F:store-operated calcium channel activity"/>
    <property type="evidence" value="ECO:0007669"/>
    <property type="project" value="TreeGrafter"/>
</dbReference>
<dbReference type="GO" id="GO:0070679">
    <property type="term" value="F:inositol 1,4,5 trisphosphate binding"/>
    <property type="evidence" value="ECO:0007669"/>
    <property type="project" value="TreeGrafter"/>
</dbReference>
<evidence type="ECO:0000256" key="1">
    <source>
        <dbReference type="ARBA" id="ARBA00004141"/>
    </source>
</evidence>
<feature type="transmembrane region" description="Helical" evidence="8">
    <location>
        <begin position="198"/>
        <end position="222"/>
    </location>
</feature>
<evidence type="ECO:0000256" key="2">
    <source>
        <dbReference type="ARBA" id="ARBA00022448"/>
    </source>
</evidence>
<evidence type="ECO:0000256" key="6">
    <source>
        <dbReference type="ARBA" id="ARBA00023136"/>
    </source>
</evidence>
<evidence type="ECO:0000256" key="5">
    <source>
        <dbReference type="ARBA" id="ARBA00023065"/>
    </source>
</evidence>
<feature type="domain" description="Ion transport" evidence="9">
    <location>
        <begin position="3"/>
        <end position="229"/>
    </location>
</feature>
<organism evidence="10 11">
    <name type="scientific">Columbina picui</name>
    <name type="common">Picui ground-dove</name>
    <dbReference type="NCBI Taxonomy" id="115618"/>
    <lineage>
        <taxon>Eukaryota</taxon>
        <taxon>Metazoa</taxon>
        <taxon>Chordata</taxon>
        <taxon>Craniata</taxon>
        <taxon>Vertebrata</taxon>
        <taxon>Euteleostomi</taxon>
        <taxon>Archelosauria</taxon>
        <taxon>Archosauria</taxon>
        <taxon>Dinosauria</taxon>
        <taxon>Saurischia</taxon>
        <taxon>Theropoda</taxon>
        <taxon>Coelurosauria</taxon>
        <taxon>Aves</taxon>
        <taxon>Neognathae</taxon>
        <taxon>Neoaves</taxon>
        <taxon>Columbimorphae</taxon>
        <taxon>Columbiformes</taxon>
        <taxon>Columbidae</taxon>
        <taxon>Columbina</taxon>
    </lineage>
</organism>
<dbReference type="Proteomes" id="UP000530263">
    <property type="component" value="Unassembled WGS sequence"/>
</dbReference>
<dbReference type="GO" id="GO:0005886">
    <property type="term" value="C:plasma membrane"/>
    <property type="evidence" value="ECO:0007669"/>
    <property type="project" value="TreeGrafter"/>
</dbReference>
<dbReference type="InterPro" id="IPR005821">
    <property type="entry name" value="Ion_trans_dom"/>
</dbReference>
<dbReference type="GO" id="GO:0034703">
    <property type="term" value="C:cation channel complex"/>
    <property type="evidence" value="ECO:0007669"/>
    <property type="project" value="TreeGrafter"/>
</dbReference>
<feature type="non-terminal residue" evidence="10">
    <location>
        <position position="230"/>
    </location>
</feature>